<dbReference type="InterPro" id="IPR041457">
    <property type="entry name" value="CxC2_KDZ-assoc"/>
</dbReference>
<sequence>IFFQAMSLKALGLRVQLGHPVGQCCILPRHTFNSEFVLIDTNGIHEVGLDFCGC</sequence>
<accession>A0A9P7ERK4</accession>
<dbReference type="GeneID" id="64692859"/>
<name>A0A9P7ERK4_9AGAM</name>
<comment type="caution">
    <text evidence="2">The sequence shown here is derived from an EMBL/GenBank/DDBJ whole genome shotgun (WGS) entry which is preliminary data.</text>
</comment>
<feature type="domain" description="CxC2-like cysteine cluster KDZ transposase-associated" evidence="1">
    <location>
        <begin position="8"/>
        <end position="54"/>
    </location>
</feature>
<evidence type="ECO:0000313" key="3">
    <source>
        <dbReference type="Proteomes" id="UP000823399"/>
    </source>
</evidence>
<evidence type="ECO:0000313" key="2">
    <source>
        <dbReference type="EMBL" id="KAG2086968.1"/>
    </source>
</evidence>
<protein>
    <recommendedName>
        <fullName evidence="1">CxC2-like cysteine cluster KDZ transposase-associated domain-containing protein</fullName>
    </recommendedName>
</protein>
<gene>
    <name evidence="2" type="ORF">F5147DRAFT_561737</name>
</gene>
<dbReference type="Pfam" id="PF18803">
    <property type="entry name" value="CxC2"/>
    <property type="match status" value="1"/>
</dbReference>
<feature type="non-terminal residue" evidence="2">
    <location>
        <position position="1"/>
    </location>
</feature>
<organism evidence="2 3">
    <name type="scientific">Suillus discolor</name>
    <dbReference type="NCBI Taxonomy" id="1912936"/>
    <lineage>
        <taxon>Eukaryota</taxon>
        <taxon>Fungi</taxon>
        <taxon>Dikarya</taxon>
        <taxon>Basidiomycota</taxon>
        <taxon>Agaricomycotina</taxon>
        <taxon>Agaricomycetes</taxon>
        <taxon>Agaricomycetidae</taxon>
        <taxon>Boletales</taxon>
        <taxon>Suillineae</taxon>
        <taxon>Suillaceae</taxon>
        <taxon>Suillus</taxon>
    </lineage>
</organism>
<dbReference type="OrthoDB" id="2682806at2759"/>
<dbReference type="RefSeq" id="XP_041285059.1">
    <property type="nucleotide sequence ID" value="XM_041430600.1"/>
</dbReference>
<keyword evidence="3" id="KW-1185">Reference proteome</keyword>
<evidence type="ECO:0000259" key="1">
    <source>
        <dbReference type="Pfam" id="PF18803"/>
    </source>
</evidence>
<dbReference type="EMBL" id="JABBWM010000138">
    <property type="protein sequence ID" value="KAG2086968.1"/>
    <property type="molecule type" value="Genomic_DNA"/>
</dbReference>
<dbReference type="AlphaFoldDB" id="A0A9P7ERK4"/>
<reference evidence="2" key="1">
    <citation type="journal article" date="2020" name="New Phytol.">
        <title>Comparative genomics reveals dynamic genome evolution in host specialist ectomycorrhizal fungi.</title>
        <authorList>
            <person name="Lofgren L.A."/>
            <person name="Nguyen N.H."/>
            <person name="Vilgalys R."/>
            <person name="Ruytinx J."/>
            <person name="Liao H.L."/>
            <person name="Branco S."/>
            <person name="Kuo A."/>
            <person name="LaButti K."/>
            <person name="Lipzen A."/>
            <person name="Andreopoulos W."/>
            <person name="Pangilinan J."/>
            <person name="Riley R."/>
            <person name="Hundley H."/>
            <person name="Na H."/>
            <person name="Barry K."/>
            <person name="Grigoriev I.V."/>
            <person name="Stajich J.E."/>
            <person name="Kennedy P.G."/>
        </authorList>
    </citation>
    <scope>NUCLEOTIDE SEQUENCE</scope>
    <source>
        <strain evidence="2">FC423</strain>
    </source>
</reference>
<proteinExistence type="predicted"/>
<dbReference type="Proteomes" id="UP000823399">
    <property type="component" value="Unassembled WGS sequence"/>
</dbReference>
<feature type="non-terminal residue" evidence="2">
    <location>
        <position position="54"/>
    </location>
</feature>